<organism evidence="2 3">
    <name type="scientific">Aureimonas jatrophae</name>
    <dbReference type="NCBI Taxonomy" id="1166073"/>
    <lineage>
        <taxon>Bacteria</taxon>
        <taxon>Pseudomonadati</taxon>
        <taxon>Pseudomonadota</taxon>
        <taxon>Alphaproteobacteria</taxon>
        <taxon>Hyphomicrobiales</taxon>
        <taxon>Aurantimonadaceae</taxon>
        <taxon>Aureimonas</taxon>
    </lineage>
</organism>
<gene>
    <name evidence="2" type="ORF">SAMN05192530_10546</name>
</gene>
<proteinExistence type="predicted"/>
<feature type="signal peptide" evidence="1">
    <location>
        <begin position="1"/>
        <end position="18"/>
    </location>
</feature>
<dbReference type="Pfam" id="PF11306">
    <property type="entry name" value="DUF3108"/>
    <property type="match status" value="1"/>
</dbReference>
<evidence type="ECO:0000313" key="2">
    <source>
        <dbReference type="EMBL" id="SDO28454.1"/>
    </source>
</evidence>
<feature type="chain" id="PRO_5011759124" description="DUF3108 domain-containing protein" evidence="1">
    <location>
        <begin position="19"/>
        <end position="255"/>
    </location>
</feature>
<keyword evidence="1" id="KW-0732">Signal</keyword>
<accession>A0A1H0IAG7</accession>
<keyword evidence="3" id="KW-1185">Reference proteome</keyword>
<evidence type="ECO:0000313" key="3">
    <source>
        <dbReference type="Proteomes" id="UP000198793"/>
    </source>
</evidence>
<evidence type="ECO:0000256" key="1">
    <source>
        <dbReference type="SAM" id="SignalP"/>
    </source>
</evidence>
<dbReference type="STRING" id="1166073.SAMN05192530_10546"/>
<dbReference type="AlphaFoldDB" id="A0A1H0IAG7"/>
<dbReference type="EMBL" id="FNIT01000005">
    <property type="protein sequence ID" value="SDO28454.1"/>
    <property type="molecule type" value="Genomic_DNA"/>
</dbReference>
<dbReference type="InterPro" id="IPR021457">
    <property type="entry name" value="DUF3108"/>
</dbReference>
<dbReference type="RefSeq" id="WP_090673460.1">
    <property type="nucleotide sequence ID" value="NZ_FNIT01000005.1"/>
</dbReference>
<reference evidence="2 3" key="1">
    <citation type="submission" date="2016-10" db="EMBL/GenBank/DDBJ databases">
        <authorList>
            <person name="de Groot N.N."/>
        </authorList>
    </citation>
    <scope>NUCLEOTIDE SEQUENCE [LARGE SCALE GENOMIC DNA]</scope>
    <source>
        <strain evidence="3">L7-484,KACC 16230,DSM 25025</strain>
    </source>
</reference>
<dbReference type="Proteomes" id="UP000198793">
    <property type="component" value="Unassembled WGS sequence"/>
</dbReference>
<name>A0A1H0IAG7_9HYPH</name>
<evidence type="ECO:0008006" key="4">
    <source>
        <dbReference type="Google" id="ProtNLM"/>
    </source>
</evidence>
<protein>
    <recommendedName>
        <fullName evidence="4">DUF3108 domain-containing protein</fullName>
    </recommendedName>
</protein>
<dbReference type="OrthoDB" id="7630100at2"/>
<sequence>MRLLLVLLAVLAAAPAQAASETLTTIYRISLLGLPVGRAEFKTRIDGQSYEVSGTLSSAGLAELVSSTRGTSSVRGTIRPDRLQAERYRLDYTSDGKAWKSDVRYGRGRALSATVAPPIRQPPPADFVPVMPAQLRRVVDPLSGLMLRPRDPDQLCAGALPFYDGWSRLDLALSPNGRDDFQADGFDGEAVVCNVRVRPVSGYRTSSKGLKYLADKVLQIWFAPSGRSGIYAPVYVRIPTEVGPLTLTATTFAKP</sequence>